<dbReference type="PANTHER" id="PTHR14527:SF2">
    <property type="entry name" value="PROTEIN MIS12 HOMOLOG"/>
    <property type="match status" value="1"/>
</dbReference>
<keyword evidence="5" id="KW-0498">Mitosis</keyword>
<keyword evidence="6" id="KW-0995">Kinetochore</keyword>
<evidence type="ECO:0000313" key="12">
    <source>
        <dbReference type="Proteomes" id="UP000237441"/>
    </source>
</evidence>
<dbReference type="EMBL" id="JRHA01000004">
    <property type="protein sequence ID" value="PQK13628.1"/>
    <property type="molecule type" value="Genomic_DNA"/>
</dbReference>
<feature type="compositionally biased region" description="Acidic residues" evidence="10">
    <location>
        <begin position="394"/>
        <end position="403"/>
    </location>
</feature>
<feature type="region of interest" description="Disordered" evidence="10">
    <location>
        <begin position="53"/>
        <end position="80"/>
    </location>
</feature>
<dbReference type="GO" id="GO:0000444">
    <property type="term" value="C:MIS12/MIND type complex"/>
    <property type="evidence" value="ECO:0007669"/>
    <property type="project" value="TreeGrafter"/>
</dbReference>
<evidence type="ECO:0000256" key="4">
    <source>
        <dbReference type="ARBA" id="ARBA00022618"/>
    </source>
</evidence>
<feature type="region of interest" description="Disordered" evidence="10">
    <location>
        <begin position="366"/>
        <end position="403"/>
    </location>
</feature>
<organism evidence="11 12">
    <name type="scientific">Beauveria bassiana</name>
    <name type="common">White muscardine disease fungus</name>
    <name type="synonym">Tritirachium shiotae</name>
    <dbReference type="NCBI Taxonomy" id="176275"/>
    <lineage>
        <taxon>Eukaryota</taxon>
        <taxon>Fungi</taxon>
        <taxon>Dikarya</taxon>
        <taxon>Ascomycota</taxon>
        <taxon>Pezizomycotina</taxon>
        <taxon>Sordariomycetes</taxon>
        <taxon>Hypocreomycetidae</taxon>
        <taxon>Hypocreales</taxon>
        <taxon>Cordycipitaceae</taxon>
        <taxon>Beauveria</taxon>
    </lineage>
</organism>
<dbReference type="GO" id="GO:0000070">
    <property type="term" value="P:mitotic sister chromatid segregation"/>
    <property type="evidence" value="ECO:0007669"/>
    <property type="project" value="TreeGrafter"/>
</dbReference>
<keyword evidence="7" id="KW-0175">Coiled coil</keyword>
<sequence length="403" mass="43504">MSAPDNAEYELLTEHFSYPPVSLLDDIINAVNVLADRALGAVETALTKLPAQSLGFGGGPSKKRGAPGAAPDTATPDPDEAAKREIEHGTHQLETLLNASIDRNFDIFELYVMRNILTVKPDDQPYMQLAHYQGLDFDAPPAAAGADAQQQQQQQQQQQPTLDSVTQLRRRLHASQKLQVALETERVRNDALLRTLRAAVGVSKPAASASVKKEDGEAAGGDDAEKQQQQQQQQQQQTDTLGFLHNRGTLEEGGTERPITTTTEFILAQLQTLRSLSTSLRSLIPDLDDDGDDNKDNGDADDAKDGKSWRRERAEYIETASRRYLETVAGVELGPAGEVRDGEWQGPGRGLARDEVEGLEAVAAALGAQQQQQPATGEAPAPAQEQVPGSGAGQDEDEDMAKS</sequence>
<evidence type="ECO:0000256" key="7">
    <source>
        <dbReference type="ARBA" id="ARBA00023054"/>
    </source>
</evidence>
<feature type="compositionally biased region" description="Low complexity" evidence="10">
    <location>
        <begin position="366"/>
        <end position="386"/>
    </location>
</feature>
<keyword evidence="9" id="KW-0137">Centromere</keyword>
<reference evidence="11 12" key="1">
    <citation type="submission" date="2016-07" db="EMBL/GenBank/DDBJ databases">
        <title>Comparative genomics of the entomopathogenic fungus Beauveria bassiana.</title>
        <authorList>
            <person name="Valero Jimenez C.A."/>
            <person name="Zwaan B.J."/>
            <person name="Van Kan J.A."/>
            <person name="Takken W."/>
            <person name="Debets A.J."/>
            <person name="Schoustra S.E."/>
            <person name="Koenraadt C.J."/>
        </authorList>
    </citation>
    <scope>NUCLEOTIDE SEQUENCE [LARGE SCALE GENOMIC DNA]</scope>
    <source>
        <strain evidence="11 12">ARSEF 8028</strain>
    </source>
</reference>
<dbReference type="InterPro" id="IPR008685">
    <property type="entry name" value="Centromere_Mis12"/>
</dbReference>
<dbReference type="Proteomes" id="UP000237441">
    <property type="component" value="Unassembled WGS sequence"/>
</dbReference>
<comment type="similarity">
    <text evidence="2">Belongs to the mis12 family.</text>
</comment>
<evidence type="ECO:0000256" key="6">
    <source>
        <dbReference type="ARBA" id="ARBA00022838"/>
    </source>
</evidence>
<name>A0A2S7YBR5_BEABA</name>
<comment type="subcellular location">
    <subcellularLocation>
        <location evidence="1">Chromosome</location>
        <location evidence="1">Centromere</location>
        <location evidence="1">Kinetochore</location>
    </subcellularLocation>
</comment>
<comment type="caution">
    <text evidence="11">The sequence shown here is derived from an EMBL/GenBank/DDBJ whole genome shotgun (WGS) entry which is preliminary data.</text>
</comment>
<keyword evidence="4" id="KW-0132">Cell division</keyword>
<dbReference type="GO" id="GO:0051382">
    <property type="term" value="P:kinetochore assembly"/>
    <property type="evidence" value="ECO:0007669"/>
    <property type="project" value="TreeGrafter"/>
</dbReference>
<keyword evidence="3" id="KW-0158">Chromosome</keyword>
<feature type="compositionally biased region" description="Low complexity" evidence="10">
    <location>
        <begin position="66"/>
        <end position="76"/>
    </location>
</feature>
<evidence type="ECO:0008006" key="13">
    <source>
        <dbReference type="Google" id="ProtNLM"/>
    </source>
</evidence>
<evidence type="ECO:0000256" key="1">
    <source>
        <dbReference type="ARBA" id="ARBA00004629"/>
    </source>
</evidence>
<dbReference type="PANTHER" id="PTHR14527">
    <property type="entry name" value="PROTEIN MIS12 HOMOLOG"/>
    <property type="match status" value="1"/>
</dbReference>
<gene>
    <name evidence="11" type="ORF">BB8028_0004g05590</name>
</gene>
<feature type="region of interest" description="Disordered" evidence="10">
    <location>
        <begin position="285"/>
        <end position="309"/>
    </location>
</feature>
<dbReference type="AlphaFoldDB" id="A0A2S7YBR5"/>
<dbReference type="GO" id="GO:0005634">
    <property type="term" value="C:nucleus"/>
    <property type="evidence" value="ECO:0007669"/>
    <property type="project" value="InterPro"/>
</dbReference>
<accession>A0A2S7YBR5</accession>
<dbReference type="OrthoDB" id="1884855at2759"/>
<evidence type="ECO:0000256" key="5">
    <source>
        <dbReference type="ARBA" id="ARBA00022776"/>
    </source>
</evidence>
<protein>
    <recommendedName>
        <fullName evidence="13">Kinetochore-associated protein MTW1</fullName>
    </recommendedName>
</protein>
<evidence type="ECO:0000256" key="8">
    <source>
        <dbReference type="ARBA" id="ARBA00023306"/>
    </source>
</evidence>
<feature type="region of interest" description="Disordered" evidence="10">
    <location>
        <begin position="204"/>
        <end position="238"/>
    </location>
</feature>
<feature type="compositionally biased region" description="Low complexity" evidence="10">
    <location>
        <begin position="227"/>
        <end position="237"/>
    </location>
</feature>
<proteinExistence type="inferred from homology"/>
<feature type="compositionally biased region" description="Basic and acidic residues" evidence="10">
    <location>
        <begin position="294"/>
        <end position="309"/>
    </location>
</feature>
<feature type="region of interest" description="Disordered" evidence="10">
    <location>
        <begin position="138"/>
        <end position="164"/>
    </location>
</feature>
<dbReference type="GO" id="GO:0051301">
    <property type="term" value="P:cell division"/>
    <property type="evidence" value="ECO:0007669"/>
    <property type="project" value="UniProtKB-KW"/>
</dbReference>
<evidence type="ECO:0000256" key="10">
    <source>
        <dbReference type="SAM" id="MobiDB-lite"/>
    </source>
</evidence>
<evidence type="ECO:0000256" key="9">
    <source>
        <dbReference type="ARBA" id="ARBA00023328"/>
    </source>
</evidence>
<evidence type="ECO:0000256" key="2">
    <source>
        <dbReference type="ARBA" id="ARBA00008643"/>
    </source>
</evidence>
<dbReference type="Pfam" id="PF05859">
    <property type="entry name" value="Mis12"/>
    <property type="match status" value="1"/>
</dbReference>
<evidence type="ECO:0000256" key="3">
    <source>
        <dbReference type="ARBA" id="ARBA00022454"/>
    </source>
</evidence>
<feature type="compositionally biased region" description="Low complexity" evidence="10">
    <location>
        <begin position="138"/>
        <end position="159"/>
    </location>
</feature>
<keyword evidence="8" id="KW-0131">Cell cycle</keyword>
<evidence type="ECO:0000313" key="11">
    <source>
        <dbReference type="EMBL" id="PQK13628.1"/>
    </source>
</evidence>